<evidence type="ECO:0000313" key="10">
    <source>
        <dbReference type="EMBL" id="AYV76294.1"/>
    </source>
</evidence>
<dbReference type="InterPro" id="IPR004713">
    <property type="entry name" value="CaH_exchang"/>
</dbReference>
<evidence type="ECO:0000256" key="1">
    <source>
        <dbReference type="ARBA" id="ARBA00004127"/>
    </source>
</evidence>
<dbReference type="InterPro" id="IPR044880">
    <property type="entry name" value="NCX_ion-bd_dom_sf"/>
</dbReference>
<dbReference type="EMBL" id="MK071983">
    <property type="protein sequence ID" value="AYV76294.1"/>
    <property type="molecule type" value="Genomic_DNA"/>
</dbReference>
<reference evidence="10" key="1">
    <citation type="submission" date="2018-10" db="EMBL/GenBank/DDBJ databases">
        <title>Hidden diversity of soil giant viruses.</title>
        <authorList>
            <person name="Schulz F."/>
            <person name="Alteio L."/>
            <person name="Goudeau D."/>
            <person name="Ryan E.M."/>
            <person name="Malmstrom R.R."/>
            <person name="Blanchard J."/>
            <person name="Woyke T."/>
        </authorList>
    </citation>
    <scope>NUCLEOTIDE SEQUENCE</scope>
    <source>
        <strain evidence="10">TEV1</strain>
    </source>
</reference>
<dbReference type="Pfam" id="PF01699">
    <property type="entry name" value="Na_Ca_ex"/>
    <property type="match status" value="2"/>
</dbReference>
<comment type="subcellular location">
    <subcellularLocation>
        <location evidence="1">Endomembrane system</location>
        <topology evidence="1">Multi-pass membrane protein</topology>
    </subcellularLocation>
</comment>
<dbReference type="GO" id="GO:0015369">
    <property type="term" value="F:calcium:proton antiporter activity"/>
    <property type="evidence" value="ECO:0007669"/>
    <property type="project" value="TreeGrafter"/>
</dbReference>
<keyword evidence="4 8" id="KW-1133">Transmembrane helix</keyword>
<feature type="transmembrane region" description="Helical" evidence="8">
    <location>
        <begin position="358"/>
        <end position="381"/>
    </location>
</feature>
<dbReference type="GO" id="GO:0016020">
    <property type="term" value="C:membrane"/>
    <property type="evidence" value="ECO:0007669"/>
    <property type="project" value="InterPro"/>
</dbReference>
<feature type="transmembrane region" description="Helical" evidence="8">
    <location>
        <begin position="167"/>
        <end position="187"/>
    </location>
</feature>
<organism evidence="10">
    <name type="scientific">Terrestrivirus sp</name>
    <dbReference type="NCBI Taxonomy" id="2487775"/>
    <lineage>
        <taxon>Viruses</taxon>
        <taxon>Varidnaviria</taxon>
        <taxon>Bamfordvirae</taxon>
        <taxon>Nucleocytoviricota</taxon>
        <taxon>Megaviricetes</taxon>
        <taxon>Imitervirales</taxon>
        <taxon>Mimiviridae</taxon>
        <taxon>Klosneuvirinae</taxon>
    </lineage>
</organism>
<name>A0A3G4ZPM1_9VIRU</name>
<feature type="domain" description="Sodium/calcium exchanger membrane region" evidence="9">
    <location>
        <begin position="293"/>
        <end position="433"/>
    </location>
</feature>
<evidence type="ECO:0000256" key="8">
    <source>
        <dbReference type="SAM" id="Phobius"/>
    </source>
</evidence>
<feature type="transmembrane region" description="Helical" evidence="8">
    <location>
        <begin position="289"/>
        <end position="307"/>
    </location>
</feature>
<feature type="transmembrane region" description="Helical" evidence="8">
    <location>
        <begin position="417"/>
        <end position="437"/>
    </location>
</feature>
<dbReference type="InterPro" id="IPR004837">
    <property type="entry name" value="NaCa_Exmemb"/>
</dbReference>
<evidence type="ECO:0000256" key="4">
    <source>
        <dbReference type="ARBA" id="ARBA00022989"/>
    </source>
</evidence>
<evidence type="ECO:0000256" key="5">
    <source>
        <dbReference type="ARBA" id="ARBA00023065"/>
    </source>
</evidence>
<evidence type="ECO:0000256" key="3">
    <source>
        <dbReference type="ARBA" id="ARBA00022692"/>
    </source>
</evidence>
<keyword evidence="3 8" id="KW-0812">Transmembrane</keyword>
<keyword evidence="6 8" id="KW-0472">Membrane</keyword>
<dbReference type="PANTHER" id="PTHR31503:SF22">
    <property type="entry name" value="VACUOLAR CALCIUM ION TRANSPORTER"/>
    <property type="match status" value="1"/>
</dbReference>
<gene>
    <name evidence="10" type="ORF">Terrestrivirus5_116</name>
</gene>
<dbReference type="PANTHER" id="PTHR31503">
    <property type="entry name" value="VACUOLAR CALCIUM ION TRANSPORTER"/>
    <property type="match status" value="1"/>
</dbReference>
<keyword evidence="2" id="KW-0813">Transport</keyword>
<accession>A0A3G4ZPM1</accession>
<proteinExistence type="predicted"/>
<evidence type="ECO:0000256" key="7">
    <source>
        <dbReference type="SAM" id="MobiDB-lite"/>
    </source>
</evidence>
<dbReference type="Gene3D" id="1.20.1420.30">
    <property type="entry name" value="NCX, central ion-binding region"/>
    <property type="match status" value="2"/>
</dbReference>
<feature type="compositionally biased region" description="Polar residues" evidence="7">
    <location>
        <begin position="217"/>
        <end position="226"/>
    </location>
</feature>
<protein>
    <recommendedName>
        <fullName evidence="9">Sodium/calcium exchanger membrane region domain-containing protein</fullName>
    </recommendedName>
</protein>
<sequence length="439" mass="48113">MGIISEKISQYAANSLIVITWIASLIAIVMHFAGDVQPTVQFVLALIGMINMARMVGDATEALSEKMGDMIGGMMSAACGNIPELIFSLIALFNGSYSLLLATLMGSVVSNLLLVFGTSIMVGSYKNNWRQSYKKGPIHDLAMLLLFGTAMMFTATSYISGKTGNSNIITITFCVLLLVMNIIFTLYQLKFDTINLTSLRQHSNKRLVNPGSIPLTDVSSARSSNDGQHHENNNIAGGHGAEEITIIVEDTDRREDHHVTNEIVTPTFTPINIFGHQVTLPFSDSKKDVIIEIALLAIASAFVALLSEILTETCEVFSKELGLSNEFIGFFIVAFTGNAAEHWTGIKTAYNNEIDLSITTVETSGTQISMLIIPIIVLLSYTQSTPLYMVFDVYQLGIYISTILFVQYIIRDNESNFIEGTFLLMFYLCSAVMYGVVTA</sequence>
<feature type="transmembrane region" description="Helical" evidence="8">
    <location>
        <begin position="141"/>
        <end position="161"/>
    </location>
</feature>
<feature type="transmembrane region" description="Helical" evidence="8">
    <location>
        <begin position="99"/>
        <end position="120"/>
    </location>
</feature>
<evidence type="ECO:0000259" key="9">
    <source>
        <dbReference type="Pfam" id="PF01699"/>
    </source>
</evidence>
<feature type="transmembrane region" description="Helical" evidence="8">
    <location>
        <begin position="12"/>
        <end position="33"/>
    </location>
</feature>
<keyword evidence="5" id="KW-0406">Ion transport</keyword>
<feature type="transmembrane region" description="Helical" evidence="8">
    <location>
        <begin position="393"/>
        <end position="410"/>
    </location>
</feature>
<feature type="region of interest" description="Disordered" evidence="7">
    <location>
        <begin position="210"/>
        <end position="236"/>
    </location>
</feature>
<evidence type="ECO:0000256" key="2">
    <source>
        <dbReference type="ARBA" id="ARBA00022448"/>
    </source>
</evidence>
<feature type="domain" description="Sodium/calcium exchanger membrane region" evidence="9">
    <location>
        <begin position="39"/>
        <end position="189"/>
    </location>
</feature>
<feature type="transmembrane region" description="Helical" evidence="8">
    <location>
        <begin position="69"/>
        <end position="93"/>
    </location>
</feature>
<evidence type="ECO:0000256" key="6">
    <source>
        <dbReference type="ARBA" id="ARBA00023136"/>
    </source>
</evidence>